<dbReference type="EMBL" id="CP093360">
    <property type="protein sequence ID" value="UQS86073.1"/>
    <property type="molecule type" value="Genomic_DNA"/>
</dbReference>
<keyword evidence="3" id="KW-0614">Plasmid</keyword>
<sequence length="160" mass="18378">MKKFKSIFTLKRIIKFILIIIVLFATRTGYQSVSQALSQNYQENNSTIDKKLPPLVKKQKQLATGLKNAKHDKIVTEYHYKQVFSNPNSKDKTLKKWINKRQTVDDRIDDLNTKIKANNQKVSHYQNAYISKANINNAAFNLTSIALVVAVVAIFFVLSF</sequence>
<keyword evidence="1" id="KW-0175">Coiled coil</keyword>
<feature type="transmembrane region" description="Helical" evidence="2">
    <location>
        <begin position="138"/>
        <end position="158"/>
    </location>
</feature>
<gene>
    <name evidence="3" type="ORF">MOO44_00060</name>
</gene>
<reference evidence="3" key="1">
    <citation type="journal article" date="2022" name="Int. J. Syst. Evol. Microbiol.">
        <title>Apilactobacillus apisilvae sp. nov., Nicolia spurrieriana gen. nov. sp. nov., Bombilactobacillus folatiphilus sp. nov. and Bombilactobacillus thymidiniphilus sp. nov., four new lactic acid bacterial isolates from stingless bees Tetragonula carbonaria and Austroplebeia australis.</title>
        <authorList>
            <person name="Oliphant S.A."/>
            <person name="Watson-Haigh N.S."/>
            <person name="Sumby K.M."/>
            <person name="Gardner J."/>
            <person name="Groom S."/>
            <person name="Jiranek V."/>
        </authorList>
    </citation>
    <scope>NUCLEOTIDE SEQUENCE</scope>
    <source>
        <strain evidence="3">SGEP1_A5</strain>
    </source>
</reference>
<evidence type="ECO:0000256" key="1">
    <source>
        <dbReference type="SAM" id="Coils"/>
    </source>
</evidence>
<dbReference type="AlphaFoldDB" id="A0A976RQN9"/>
<protein>
    <submittedName>
        <fullName evidence="3">Uncharacterized protein</fullName>
    </submittedName>
</protein>
<feature type="coiled-coil region" evidence="1">
    <location>
        <begin position="94"/>
        <end position="128"/>
    </location>
</feature>
<evidence type="ECO:0000256" key="2">
    <source>
        <dbReference type="SAM" id="Phobius"/>
    </source>
</evidence>
<evidence type="ECO:0000313" key="4">
    <source>
        <dbReference type="Proteomes" id="UP000831181"/>
    </source>
</evidence>
<accession>A0A976RQN9</accession>
<keyword evidence="2" id="KW-0812">Transmembrane</keyword>
<organism evidence="3 4">
    <name type="scientific">Nicoliella spurrieriana</name>
    <dbReference type="NCBI Taxonomy" id="2925830"/>
    <lineage>
        <taxon>Bacteria</taxon>
        <taxon>Bacillati</taxon>
        <taxon>Bacillota</taxon>
        <taxon>Bacilli</taxon>
        <taxon>Lactobacillales</taxon>
        <taxon>Lactobacillaceae</taxon>
        <taxon>Nicoliella</taxon>
    </lineage>
</organism>
<keyword evidence="4" id="KW-1185">Reference proteome</keyword>
<proteinExistence type="predicted"/>
<keyword evidence="2" id="KW-1133">Transmembrane helix</keyword>
<keyword evidence="2" id="KW-0472">Membrane</keyword>
<name>A0A976RQN9_9LACO</name>
<evidence type="ECO:0000313" key="3">
    <source>
        <dbReference type="EMBL" id="UQS86073.1"/>
    </source>
</evidence>
<dbReference type="KEGG" id="lbe:MOO44_00060"/>
<dbReference type="Proteomes" id="UP000831181">
    <property type="component" value="Plasmid p1unnamed"/>
</dbReference>
<geneLocation type="plasmid" evidence="3 4">
    <name>p1unnamed</name>
</geneLocation>